<proteinExistence type="predicted"/>
<evidence type="ECO:0000313" key="2">
    <source>
        <dbReference type="Proteomes" id="UP000310200"/>
    </source>
</evidence>
<name>A0A4S2KGI1_9HYME</name>
<gene>
    <name evidence="1" type="ORF">DBV15_08271</name>
</gene>
<accession>A0A4S2KGI1</accession>
<evidence type="ECO:0000313" key="1">
    <source>
        <dbReference type="EMBL" id="TGZ48551.1"/>
    </source>
</evidence>
<dbReference type="AlphaFoldDB" id="A0A4S2KGI1"/>
<dbReference type="Proteomes" id="UP000310200">
    <property type="component" value="Unassembled WGS sequence"/>
</dbReference>
<keyword evidence="2" id="KW-1185">Reference proteome</keyword>
<sequence length="98" mass="10835">MERKYEWVQHANCPGLSMFNNENKEGSISTTPRRAGLIAAAAADNAPNDARIEWSIQGSDFSSAETADVSSFHRFAKELLLEREEEPPAPNTVERAEA</sequence>
<protein>
    <submittedName>
        <fullName evidence="1">Uncharacterized protein</fullName>
    </submittedName>
</protein>
<dbReference type="EMBL" id="QBLH01002432">
    <property type="protein sequence ID" value="TGZ48551.1"/>
    <property type="molecule type" value="Genomic_DNA"/>
</dbReference>
<reference evidence="1 2" key="1">
    <citation type="journal article" date="2019" name="Philos. Trans. R. Soc. Lond., B, Biol. Sci.">
        <title>Ant behaviour and brain gene expression of defending hosts depend on the ecological success of the intruding social parasite.</title>
        <authorList>
            <person name="Kaur R."/>
            <person name="Stoldt M."/>
            <person name="Jongepier E."/>
            <person name="Feldmeyer B."/>
            <person name="Menzel F."/>
            <person name="Bornberg-Bauer E."/>
            <person name="Foitzik S."/>
        </authorList>
    </citation>
    <scope>NUCLEOTIDE SEQUENCE [LARGE SCALE GENOMIC DNA]</scope>
    <source>
        <tissue evidence="1">Whole body</tissue>
    </source>
</reference>
<comment type="caution">
    <text evidence="1">The sequence shown here is derived from an EMBL/GenBank/DDBJ whole genome shotgun (WGS) entry which is preliminary data.</text>
</comment>
<organism evidence="1 2">
    <name type="scientific">Temnothorax longispinosus</name>
    <dbReference type="NCBI Taxonomy" id="300112"/>
    <lineage>
        <taxon>Eukaryota</taxon>
        <taxon>Metazoa</taxon>
        <taxon>Ecdysozoa</taxon>
        <taxon>Arthropoda</taxon>
        <taxon>Hexapoda</taxon>
        <taxon>Insecta</taxon>
        <taxon>Pterygota</taxon>
        <taxon>Neoptera</taxon>
        <taxon>Endopterygota</taxon>
        <taxon>Hymenoptera</taxon>
        <taxon>Apocrita</taxon>
        <taxon>Aculeata</taxon>
        <taxon>Formicoidea</taxon>
        <taxon>Formicidae</taxon>
        <taxon>Myrmicinae</taxon>
        <taxon>Temnothorax</taxon>
    </lineage>
</organism>